<keyword evidence="2" id="KW-0378">Hydrolase</keyword>
<dbReference type="InterPro" id="IPR000305">
    <property type="entry name" value="GIY-YIG_endonuc"/>
</dbReference>
<evidence type="ECO:0000259" key="1">
    <source>
        <dbReference type="SMART" id="SM00465"/>
    </source>
</evidence>
<evidence type="ECO:0000313" key="2">
    <source>
        <dbReference type="EMBL" id="TRX12524.1"/>
    </source>
</evidence>
<dbReference type="Pfam" id="PF01541">
    <property type="entry name" value="GIY-YIG"/>
    <property type="match status" value="1"/>
</dbReference>
<dbReference type="Gene3D" id="1.10.10.10">
    <property type="entry name" value="Winged helix-like DNA-binding domain superfamily/Winged helix DNA-binding domain"/>
    <property type="match status" value="2"/>
</dbReference>
<name>A0A553BW83_9FLAO</name>
<dbReference type="InterPro" id="IPR035901">
    <property type="entry name" value="GIY-YIG_endonuc_sf"/>
</dbReference>
<sequence length="215" mass="24348">MKYSIIYKAVNTITDEVYIGATTKSIEERKEDHIQKANKKVGSYFQEAIGTYGPEAFTWEAIDTACNNDELAAKEIKYILENNAVEDGYNSDHGGGFRKTVYQYNLDGTPINSFKDLTSAATSVNATKKSISKACWNVNHTLKGYLWSYEYKEKFIPDSDNRKKEVLQYNLNGNLLAQYISVAEASRKSGLSKTCISRCCRKERDQSGGFIWKYS</sequence>
<dbReference type="Proteomes" id="UP000318669">
    <property type="component" value="Unassembled WGS sequence"/>
</dbReference>
<dbReference type="Pfam" id="PF07453">
    <property type="entry name" value="NUMOD1"/>
    <property type="match status" value="2"/>
</dbReference>
<dbReference type="SMART" id="SM00497">
    <property type="entry name" value="IENR1"/>
    <property type="match status" value="2"/>
</dbReference>
<dbReference type="SUPFAM" id="SSF82771">
    <property type="entry name" value="GIY-YIG endonuclease"/>
    <property type="match status" value="1"/>
</dbReference>
<keyword evidence="2" id="KW-0540">Nuclease</keyword>
<dbReference type="InterPro" id="IPR010896">
    <property type="entry name" value="NUMOD1"/>
</dbReference>
<dbReference type="InterPro" id="IPR003647">
    <property type="entry name" value="Intron_nuc_1_rpt"/>
</dbReference>
<comment type="caution">
    <text evidence="2">The sequence shown here is derived from an EMBL/GenBank/DDBJ whole genome shotgun (WGS) entry which is preliminary data.</text>
</comment>
<protein>
    <submittedName>
        <fullName evidence="2">Endonuclease</fullName>
    </submittedName>
</protein>
<dbReference type="InterPro" id="IPR006350">
    <property type="entry name" value="Intron_endoG1"/>
</dbReference>
<reference evidence="2 3" key="1">
    <citation type="submission" date="2019-07" db="EMBL/GenBank/DDBJ databases">
        <title>Novel species of Flavobacterium.</title>
        <authorList>
            <person name="Liu Q."/>
            <person name="Xin Y.-H."/>
        </authorList>
    </citation>
    <scope>NUCLEOTIDE SEQUENCE [LARGE SCALE GENOMIC DNA]</scope>
    <source>
        <strain evidence="2 3">GSR22</strain>
    </source>
</reference>
<dbReference type="SMART" id="SM00465">
    <property type="entry name" value="GIYc"/>
    <property type="match status" value="1"/>
</dbReference>
<dbReference type="NCBIfam" id="TIGR01453">
    <property type="entry name" value="grpIintron_endo"/>
    <property type="match status" value="1"/>
</dbReference>
<accession>A0A553BW83</accession>
<proteinExistence type="predicted"/>
<dbReference type="InterPro" id="IPR036388">
    <property type="entry name" value="WH-like_DNA-bd_sf"/>
</dbReference>
<evidence type="ECO:0000313" key="3">
    <source>
        <dbReference type="Proteomes" id="UP000318669"/>
    </source>
</evidence>
<dbReference type="AlphaFoldDB" id="A0A553BW83"/>
<organism evidence="2 3">
    <name type="scientific">Flavobacterium gawalongense</name>
    <dbReference type="NCBI Taxonomy" id="2594432"/>
    <lineage>
        <taxon>Bacteria</taxon>
        <taxon>Pseudomonadati</taxon>
        <taxon>Bacteroidota</taxon>
        <taxon>Flavobacteriia</taxon>
        <taxon>Flavobacteriales</taxon>
        <taxon>Flavobacteriaceae</taxon>
        <taxon>Flavobacterium</taxon>
    </lineage>
</organism>
<feature type="domain" description="GIY-YIG" evidence="1">
    <location>
        <begin position="3"/>
        <end position="95"/>
    </location>
</feature>
<keyword evidence="2" id="KW-0255">Endonuclease</keyword>
<dbReference type="EMBL" id="VJZL01000003">
    <property type="protein sequence ID" value="TRX12524.1"/>
    <property type="molecule type" value="Genomic_DNA"/>
</dbReference>
<dbReference type="Gene3D" id="3.40.1440.10">
    <property type="entry name" value="GIY-YIG endonuclease"/>
    <property type="match status" value="1"/>
</dbReference>
<dbReference type="GO" id="GO:0004519">
    <property type="term" value="F:endonuclease activity"/>
    <property type="evidence" value="ECO:0007669"/>
    <property type="project" value="UniProtKB-KW"/>
</dbReference>
<gene>
    <name evidence="2" type="ORF">FNW11_03025</name>
</gene>
<dbReference type="RefSeq" id="WP_144064500.1">
    <property type="nucleotide sequence ID" value="NZ_VJZL01000003.1"/>
</dbReference>
<dbReference type="OrthoDB" id="1200681at2"/>
<dbReference type="CDD" id="cd10443">
    <property type="entry name" value="GIY-YIG_HE_Tlr8p_PBC-V_like"/>
    <property type="match status" value="1"/>
</dbReference>